<dbReference type="EMBL" id="CP023466">
    <property type="protein sequence ID" value="ATE75365.1"/>
    <property type="molecule type" value="Genomic_DNA"/>
</dbReference>
<evidence type="ECO:0000256" key="1">
    <source>
        <dbReference type="SAM" id="SignalP"/>
    </source>
</evidence>
<keyword evidence="1" id="KW-0732">Signal</keyword>
<feature type="chain" id="PRO_5044281421" evidence="1">
    <location>
        <begin position="33"/>
        <end position="174"/>
    </location>
</feature>
<feature type="signal peptide" evidence="1">
    <location>
        <begin position="1"/>
        <end position="32"/>
    </location>
</feature>
<proteinExistence type="predicted"/>
<gene>
    <name evidence="2" type="ORF">CNN82_02660</name>
</gene>
<organism evidence="2 3">
    <name type="scientific">Pseudomonas frederiksbergensis</name>
    <dbReference type="NCBI Taxonomy" id="104087"/>
    <lineage>
        <taxon>Bacteria</taxon>
        <taxon>Pseudomonadati</taxon>
        <taxon>Pseudomonadota</taxon>
        <taxon>Gammaproteobacteria</taxon>
        <taxon>Pseudomonadales</taxon>
        <taxon>Pseudomonadaceae</taxon>
        <taxon>Pseudomonas</taxon>
    </lineage>
</organism>
<protein>
    <submittedName>
        <fullName evidence="2">DUF3757 domain-containing protein</fullName>
    </submittedName>
</protein>
<dbReference type="RefSeq" id="WP_019580689.1">
    <property type="nucleotide sequence ID" value="NZ_CP023466.1"/>
</dbReference>
<sequence length="174" mass="18375">MQFSTSKNKALKGLSLSAFTLMAMMASSYTLAQSCPELSSVKAENVNGIVQYSVDEWRGTNADTGAEPENVNYAAVKGVKFAGVMLAQRKAGSHGEDPADTPGSTISFVKCDYTGEGTNHRVRLSHRTSTMAIADAGSWADEKKTTSGDNTNSAGTINKECKATSVTSCTFTLP</sequence>
<dbReference type="Proteomes" id="UP000218385">
    <property type="component" value="Chromosome"/>
</dbReference>
<dbReference type="PROSITE" id="PS51257">
    <property type="entry name" value="PROKAR_LIPOPROTEIN"/>
    <property type="match status" value="1"/>
</dbReference>
<evidence type="ECO:0000313" key="2">
    <source>
        <dbReference type="EMBL" id="ATE75365.1"/>
    </source>
</evidence>
<name>A0AB33E3T0_9PSED</name>
<evidence type="ECO:0000313" key="3">
    <source>
        <dbReference type="Proteomes" id="UP000218385"/>
    </source>
</evidence>
<reference evidence="2 3" key="1">
    <citation type="submission" date="2017-09" db="EMBL/GenBank/DDBJ databases">
        <title>Complete Genome sequence of Lysobacter capsici KNU-15.</title>
        <authorList>
            <person name="Kim M.-C."/>
            <person name="Yi H."/>
            <person name="Lee D.-W."/>
            <person name="Shin J.-H."/>
        </authorList>
    </citation>
    <scope>NUCLEOTIDE SEQUENCE [LARGE SCALE GENOMIC DNA]</scope>
    <source>
        <strain evidence="2 3">KNU-15</strain>
    </source>
</reference>
<dbReference type="AlphaFoldDB" id="A0AB33E3T0"/>
<accession>A0AB33E3T0</accession>